<keyword evidence="6" id="KW-1133">Transmembrane helix</keyword>
<keyword evidence="3 5" id="KW-0862">Zinc</keyword>
<evidence type="ECO:0000256" key="6">
    <source>
        <dbReference type="SAM" id="Phobius"/>
    </source>
</evidence>
<dbReference type="SUPFAM" id="SSF55486">
    <property type="entry name" value="Metalloproteases ('zincins'), catalytic domain"/>
    <property type="match status" value="1"/>
</dbReference>
<keyword evidence="5" id="KW-0479">Metal-binding</keyword>
<evidence type="ECO:0000259" key="7">
    <source>
        <dbReference type="PROSITE" id="PS50215"/>
    </source>
</evidence>
<dbReference type="Gene3D" id="3.40.1620.60">
    <property type="match status" value="1"/>
</dbReference>
<dbReference type="GO" id="GO:0004222">
    <property type="term" value="F:metalloendopeptidase activity"/>
    <property type="evidence" value="ECO:0007669"/>
    <property type="project" value="InterPro"/>
</dbReference>
<evidence type="ECO:0000313" key="8">
    <source>
        <dbReference type="EMBL" id="JAP66841.1"/>
    </source>
</evidence>
<feature type="binding site" evidence="5">
    <location>
        <position position="306"/>
    </location>
    <ligand>
        <name>Zn(2+)</name>
        <dbReference type="ChEBI" id="CHEBI:29105"/>
        <note>catalytic</note>
    </ligand>
</feature>
<sequence>MQTVYPVIIEERSEDGSLLLQIHDGLALSLTKVSVAAEALRLRSTLNSAIVDETVNGSEIQASLFEDKLHMATVSLTKTSDGVRVSGLLSPTESIQPASFEARPSSGSLPHIVQRIKQPLDLERTIEEKVKGIVPRTCNDTTMPDLVTIEVYVVSDNTHNRRFDERNLLLYVCIFMNTIMAIFNNLICPKVKLELVGVEKSNKTQEDEYIFGNEQLMKDVTSLHMFEMYARNNLGIYGYPDVVLLLTGRDVYESSHGGINRKVAGIAYEGGVCTDRCVALAEDIPGAFSGVIEAAHELGHSLGASHDGTEPNRHIQGHPGSLRCSSSSGRLMTYVDGGYLRYKFSKCNEEEIRHVLRARGKDCWDMKASKTYSIKKVFPGDILKPSDYCKKLYKNNKAYNSVDFELRRHCKIKCCAIASGGKRACGLHPMLDHMTCGQKKKCFQGICSSEKDLRAS</sequence>
<keyword evidence="2" id="KW-0378">Hydrolase</keyword>
<dbReference type="InterPro" id="IPR024079">
    <property type="entry name" value="MetalloPept_cat_dom_sf"/>
</dbReference>
<accession>A0A131XMR0</accession>
<feature type="domain" description="Peptidase M12B" evidence="7">
    <location>
        <begin position="147"/>
        <end position="368"/>
    </location>
</feature>
<keyword evidence="6" id="KW-0472">Membrane</keyword>
<reference evidence="8" key="1">
    <citation type="journal article" date="2017" name="Ticks Tick Borne Dis.">
        <title>An insight into the sialome of Hyalomma excavatum.</title>
        <authorList>
            <person name="Ribeiro J.M."/>
            <person name="Slovak M."/>
            <person name="Francischetti I.M."/>
        </authorList>
    </citation>
    <scope>NUCLEOTIDE SEQUENCE</scope>
    <source>
        <strain evidence="8">Samish</strain>
        <tissue evidence="8">Salivary glands</tissue>
    </source>
</reference>
<protein>
    <submittedName>
        <fullName evidence="8">Putative tick salivary metalloprotease</fullName>
    </submittedName>
</protein>
<dbReference type="GO" id="GO:0046872">
    <property type="term" value="F:metal ion binding"/>
    <property type="evidence" value="ECO:0007669"/>
    <property type="project" value="UniProtKB-KW"/>
</dbReference>
<dbReference type="AlphaFoldDB" id="A0A131XMR0"/>
<dbReference type="GO" id="GO:0006509">
    <property type="term" value="P:membrane protein ectodomain proteolysis"/>
    <property type="evidence" value="ECO:0007669"/>
    <property type="project" value="TreeGrafter"/>
</dbReference>
<dbReference type="Gene3D" id="3.40.390.10">
    <property type="entry name" value="Collagenase (Catalytic Domain)"/>
    <property type="match status" value="1"/>
</dbReference>
<evidence type="ECO:0000256" key="5">
    <source>
        <dbReference type="PROSITE-ProRule" id="PRU00276"/>
    </source>
</evidence>
<dbReference type="EMBL" id="GEFH01001740">
    <property type="protein sequence ID" value="JAP66841.1"/>
    <property type="molecule type" value="mRNA"/>
</dbReference>
<dbReference type="InterPro" id="IPR001590">
    <property type="entry name" value="Peptidase_M12B"/>
</dbReference>
<dbReference type="Pfam" id="PF13582">
    <property type="entry name" value="Reprolysin_3"/>
    <property type="match status" value="1"/>
</dbReference>
<proteinExistence type="evidence at transcript level"/>
<feature type="binding site" evidence="5">
    <location>
        <position position="296"/>
    </location>
    <ligand>
        <name>Zn(2+)</name>
        <dbReference type="ChEBI" id="CHEBI:29105"/>
        <note>catalytic</note>
    </ligand>
</feature>
<feature type="binding site" evidence="5">
    <location>
        <position position="300"/>
    </location>
    <ligand>
        <name>Zn(2+)</name>
        <dbReference type="ChEBI" id="CHEBI:29105"/>
        <note>catalytic</note>
    </ligand>
</feature>
<evidence type="ECO:0000256" key="3">
    <source>
        <dbReference type="ARBA" id="ARBA00022833"/>
    </source>
</evidence>
<evidence type="ECO:0000256" key="2">
    <source>
        <dbReference type="ARBA" id="ARBA00022801"/>
    </source>
</evidence>
<evidence type="ECO:0000256" key="4">
    <source>
        <dbReference type="ARBA" id="ARBA00023049"/>
    </source>
</evidence>
<dbReference type="PANTHER" id="PTHR11905">
    <property type="entry name" value="ADAM A DISINTEGRIN AND METALLOPROTEASE DOMAIN"/>
    <property type="match status" value="1"/>
</dbReference>
<dbReference type="PROSITE" id="PS50215">
    <property type="entry name" value="ADAM_MEPRO"/>
    <property type="match status" value="1"/>
</dbReference>
<keyword evidence="4 8" id="KW-0482">Metalloprotease</keyword>
<name>A0A131XMR0_9ACAR</name>
<organism evidence="8">
    <name type="scientific">Hyalomma excavatum</name>
    <dbReference type="NCBI Taxonomy" id="257692"/>
    <lineage>
        <taxon>Eukaryota</taxon>
        <taxon>Metazoa</taxon>
        <taxon>Ecdysozoa</taxon>
        <taxon>Arthropoda</taxon>
        <taxon>Chelicerata</taxon>
        <taxon>Arachnida</taxon>
        <taxon>Acari</taxon>
        <taxon>Parasitiformes</taxon>
        <taxon>Ixodida</taxon>
        <taxon>Ixodoidea</taxon>
        <taxon>Ixodidae</taxon>
        <taxon>Hyalomminae</taxon>
        <taxon>Hyalomma</taxon>
    </lineage>
</organism>
<comment type="caution">
    <text evidence="5">Lacks conserved residue(s) required for the propagation of feature annotation.</text>
</comment>
<keyword evidence="1 8" id="KW-0645">Protease</keyword>
<dbReference type="PANTHER" id="PTHR11905:SF159">
    <property type="entry name" value="ADAM METALLOPROTEASE"/>
    <property type="match status" value="1"/>
</dbReference>
<evidence type="ECO:0000256" key="1">
    <source>
        <dbReference type="ARBA" id="ARBA00022670"/>
    </source>
</evidence>
<feature type="active site" evidence="5">
    <location>
        <position position="297"/>
    </location>
</feature>
<feature type="transmembrane region" description="Helical" evidence="6">
    <location>
        <begin position="168"/>
        <end position="187"/>
    </location>
</feature>
<keyword evidence="6" id="KW-0812">Transmembrane</keyword>